<evidence type="ECO:0000256" key="6">
    <source>
        <dbReference type="ARBA" id="ARBA00022989"/>
    </source>
</evidence>
<feature type="transmembrane region" description="Helical" evidence="9">
    <location>
        <begin position="570"/>
        <end position="592"/>
    </location>
</feature>
<feature type="transmembrane region" description="Helical" evidence="9">
    <location>
        <begin position="325"/>
        <end position="342"/>
    </location>
</feature>
<evidence type="ECO:0000256" key="7">
    <source>
        <dbReference type="ARBA" id="ARBA00023136"/>
    </source>
</evidence>
<proteinExistence type="inferred from homology"/>
<feature type="transmembrane region" description="Helical" evidence="9">
    <location>
        <begin position="529"/>
        <end position="550"/>
    </location>
</feature>
<evidence type="ECO:0000313" key="10">
    <source>
        <dbReference type="EMBL" id="KAK4025767.1"/>
    </source>
</evidence>
<feature type="transmembrane region" description="Helical" evidence="9">
    <location>
        <begin position="245"/>
        <end position="266"/>
    </location>
</feature>
<dbReference type="PROSITE" id="PS00610">
    <property type="entry name" value="NA_NEUROTRAN_SYMP_1"/>
    <property type="match status" value="1"/>
</dbReference>
<feature type="transmembrane region" description="Helical" evidence="9">
    <location>
        <begin position="456"/>
        <end position="481"/>
    </location>
</feature>
<dbReference type="Pfam" id="PF00209">
    <property type="entry name" value="SNF"/>
    <property type="match status" value="1"/>
</dbReference>
<dbReference type="EMBL" id="JAOYFB010000038">
    <property type="protein sequence ID" value="KAK4025767.1"/>
    <property type="molecule type" value="Genomic_DNA"/>
</dbReference>
<keyword evidence="7 9" id="KW-0472">Membrane</keyword>
<reference evidence="10 11" key="1">
    <citation type="journal article" date="2023" name="Nucleic Acids Res.">
        <title>The hologenome of Daphnia magna reveals possible DNA methylation and microbiome-mediated evolution of the host genome.</title>
        <authorList>
            <person name="Chaturvedi A."/>
            <person name="Li X."/>
            <person name="Dhandapani V."/>
            <person name="Marshall H."/>
            <person name="Kissane S."/>
            <person name="Cuenca-Cambronero M."/>
            <person name="Asole G."/>
            <person name="Calvet F."/>
            <person name="Ruiz-Romero M."/>
            <person name="Marangio P."/>
            <person name="Guigo R."/>
            <person name="Rago D."/>
            <person name="Mirbahai L."/>
            <person name="Eastwood N."/>
            <person name="Colbourne J.K."/>
            <person name="Zhou J."/>
            <person name="Mallon E."/>
            <person name="Orsini L."/>
        </authorList>
    </citation>
    <scope>NUCLEOTIDE SEQUENCE [LARGE SCALE GENOMIC DNA]</scope>
    <source>
        <strain evidence="10">LRV0_1</strain>
    </source>
</reference>
<feature type="transmembrane region" description="Helical" evidence="9">
    <location>
        <begin position="128"/>
        <end position="151"/>
    </location>
</feature>
<dbReference type="PANTHER" id="PTHR11616:SF240">
    <property type="entry name" value="BLOATED TUBULES, ISOFORM B-RELATED"/>
    <property type="match status" value="1"/>
</dbReference>
<evidence type="ECO:0000256" key="9">
    <source>
        <dbReference type="SAM" id="Phobius"/>
    </source>
</evidence>
<keyword evidence="6 9" id="KW-1133">Transmembrane helix</keyword>
<feature type="transmembrane region" description="Helical" evidence="9">
    <location>
        <begin position="278"/>
        <end position="305"/>
    </location>
</feature>
<name>A0ABR0AKW9_9CRUS</name>
<evidence type="ECO:0000256" key="5">
    <source>
        <dbReference type="ARBA" id="ARBA00022847"/>
    </source>
</evidence>
<gene>
    <name evidence="10" type="ORF">OUZ56_014814</name>
</gene>
<accession>A0ABR0AKW9</accession>
<dbReference type="SUPFAM" id="SSF161070">
    <property type="entry name" value="SNF-like"/>
    <property type="match status" value="1"/>
</dbReference>
<evidence type="ECO:0000256" key="8">
    <source>
        <dbReference type="RuleBase" id="RU003732"/>
    </source>
</evidence>
<feature type="transmembrane region" description="Helical" evidence="9">
    <location>
        <begin position="56"/>
        <end position="74"/>
    </location>
</feature>
<comment type="subcellular location">
    <subcellularLocation>
        <location evidence="1">Membrane</location>
        <topology evidence="1">Multi-pass membrane protein</topology>
    </subcellularLocation>
</comment>
<keyword evidence="4 8" id="KW-0812">Transmembrane</keyword>
<evidence type="ECO:0000256" key="4">
    <source>
        <dbReference type="ARBA" id="ARBA00022692"/>
    </source>
</evidence>
<dbReference type="InterPro" id="IPR037272">
    <property type="entry name" value="SNS_sf"/>
</dbReference>
<dbReference type="PANTHER" id="PTHR11616">
    <property type="entry name" value="SODIUM/CHLORIDE DEPENDENT TRANSPORTER"/>
    <property type="match status" value="1"/>
</dbReference>
<dbReference type="InterPro" id="IPR000175">
    <property type="entry name" value="Na/ntran_symport"/>
</dbReference>
<keyword evidence="11" id="KW-1185">Reference proteome</keyword>
<sequence length="725" mass="82039">MVHKDHYKAVNDDEEAPWVKEPTIKIVNGDRNALDPVIVKRDENIERGNWSNKLEFILSCFSYAVGLGTIWRFPYLCYRNGGGAFLIPYAIMYVFAGLPLFFFELSFGQYASEGPVSIWKVAPFFQGIGYAMFVISFLIGIYYNMVVAWSFRYLFASMTSVLPWTSCDNVWNTKNCRDFDIKNCTLLEGLVDSSRTCHIKSEVSDSFWKELELMNTNSRLPADEYFHKRVLDISTGIHDLGPINWELALCLLLAWVCVFFVLLRGIKSFGKAVYFTALFPYLILTILLIRSATLPGFVDGIMFYLTPQWSKLTEASVWGDAAMQIFFSLSPCWGGLITLASYNRFHNNCFRDAVIVATGNVFTAFFAGFVIFGIIGFMAFELGTTVDKVATQGAGLAFAVYPEAVARLPIAPLWSILFFVMLLTLGLGTQFTVLETVVTTIVDLWPHKLRGKNHKWVLLASATVMFLLGLIMCTNGGMYVLQLIDTYAATFSALIIGMAEVCVIAWHYGIDRFLDDIKLMLGHDAPPRWYWRFVWKFFTPVIIVAILVFTLVDFRTLTYGDYTYPLEATIVGFLIALSSVAMVPIVAVYKVFQLDGPILERIRVLLQPSSDWGPALQIHRIEAGAPTHTDSQVPLALPNHRFEELELELATVLERDSESDNWINMKSWRCKGFNDKYLGEYMSKTRNIKIDETMVLLTMGVLLTIYFPCHQLGKVLNHKIVSSPG</sequence>
<organism evidence="10 11">
    <name type="scientific">Daphnia magna</name>
    <dbReference type="NCBI Taxonomy" id="35525"/>
    <lineage>
        <taxon>Eukaryota</taxon>
        <taxon>Metazoa</taxon>
        <taxon>Ecdysozoa</taxon>
        <taxon>Arthropoda</taxon>
        <taxon>Crustacea</taxon>
        <taxon>Branchiopoda</taxon>
        <taxon>Diplostraca</taxon>
        <taxon>Cladocera</taxon>
        <taxon>Anomopoda</taxon>
        <taxon>Daphniidae</taxon>
        <taxon>Daphnia</taxon>
    </lineage>
</organism>
<comment type="caution">
    <text evidence="10">The sequence shown here is derived from an EMBL/GenBank/DDBJ whole genome shotgun (WGS) entry which is preliminary data.</text>
</comment>
<dbReference type="Proteomes" id="UP001234178">
    <property type="component" value="Unassembled WGS sequence"/>
</dbReference>
<dbReference type="PRINTS" id="PR00176">
    <property type="entry name" value="NANEUSMPORT"/>
</dbReference>
<feature type="transmembrane region" description="Helical" evidence="9">
    <location>
        <begin position="487"/>
        <end position="508"/>
    </location>
</feature>
<evidence type="ECO:0000313" key="11">
    <source>
        <dbReference type="Proteomes" id="UP001234178"/>
    </source>
</evidence>
<keyword evidence="5 8" id="KW-0769">Symport</keyword>
<evidence type="ECO:0000256" key="3">
    <source>
        <dbReference type="ARBA" id="ARBA00022448"/>
    </source>
</evidence>
<evidence type="ECO:0000256" key="1">
    <source>
        <dbReference type="ARBA" id="ARBA00004141"/>
    </source>
</evidence>
<protein>
    <recommendedName>
        <fullName evidence="8">Transporter</fullName>
    </recommendedName>
</protein>
<comment type="similarity">
    <text evidence="2 8">Belongs to the sodium:neurotransmitter symporter (SNF) (TC 2.A.22) family.</text>
</comment>
<evidence type="ECO:0000256" key="2">
    <source>
        <dbReference type="ARBA" id="ARBA00006459"/>
    </source>
</evidence>
<keyword evidence="3 8" id="KW-0813">Transport</keyword>
<feature type="transmembrane region" description="Helical" evidence="9">
    <location>
        <begin position="86"/>
        <end position="107"/>
    </location>
</feature>
<feature type="transmembrane region" description="Helical" evidence="9">
    <location>
        <begin position="354"/>
        <end position="380"/>
    </location>
</feature>
<dbReference type="PROSITE" id="PS50267">
    <property type="entry name" value="NA_NEUROTRAN_SYMP_3"/>
    <property type="match status" value="1"/>
</dbReference>
<dbReference type="PROSITE" id="PS00754">
    <property type="entry name" value="NA_NEUROTRAN_SYMP_2"/>
    <property type="match status" value="1"/>
</dbReference>
<feature type="transmembrane region" description="Helical" evidence="9">
    <location>
        <begin position="416"/>
        <end position="444"/>
    </location>
</feature>